<evidence type="ECO:0000313" key="3">
    <source>
        <dbReference type="EMBL" id="TRM59195.1"/>
    </source>
</evidence>
<dbReference type="EMBL" id="VDMD01000029">
    <property type="protein sequence ID" value="TRM59195.1"/>
    <property type="molecule type" value="Genomic_DNA"/>
</dbReference>
<gene>
    <name evidence="3" type="ORF">BD626DRAFT_572786</name>
</gene>
<feature type="region of interest" description="Disordered" evidence="1">
    <location>
        <begin position="33"/>
        <end position="52"/>
    </location>
</feature>
<evidence type="ECO:0000313" key="4">
    <source>
        <dbReference type="Proteomes" id="UP000320762"/>
    </source>
</evidence>
<dbReference type="AlphaFoldDB" id="A0A550C304"/>
<comment type="caution">
    <text evidence="3">The sequence shown here is derived from an EMBL/GenBank/DDBJ whole genome shotgun (WGS) entry which is preliminary data.</text>
</comment>
<proteinExistence type="predicted"/>
<feature type="chain" id="PRO_5021723492" description="Glycosyltransferase family 25 protein" evidence="2">
    <location>
        <begin position="21"/>
        <end position="411"/>
    </location>
</feature>
<name>A0A550C304_9AGAR</name>
<accession>A0A550C304</accession>
<keyword evidence="2" id="KW-0732">Signal</keyword>
<feature type="compositionally biased region" description="Basic and acidic residues" evidence="1">
    <location>
        <begin position="33"/>
        <end position="44"/>
    </location>
</feature>
<feature type="signal peptide" evidence="2">
    <location>
        <begin position="1"/>
        <end position="20"/>
    </location>
</feature>
<organism evidence="3 4">
    <name type="scientific">Schizophyllum amplum</name>
    <dbReference type="NCBI Taxonomy" id="97359"/>
    <lineage>
        <taxon>Eukaryota</taxon>
        <taxon>Fungi</taxon>
        <taxon>Dikarya</taxon>
        <taxon>Basidiomycota</taxon>
        <taxon>Agaricomycotina</taxon>
        <taxon>Agaricomycetes</taxon>
        <taxon>Agaricomycetidae</taxon>
        <taxon>Agaricales</taxon>
        <taxon>Schizophyllaceae</taxon>
        <taxon>Schizophyllum</taxon>
    </lineage>
</organism>
<evidence type="ECO:0008006" key="5">
    <source>
        <dbReference type="Google" id="ProtNLM"/>
    </source>
</evidence>
<dbReference type="Proteomes" id="UP000320762">
    <property type="component" value="Unassembled WGS sequence"/>
</dbReference>
<reference evidence="3 4" key="1">
    <citation type="journal article" date="2019" name="New Phytol.">
        <title>Comparative genomics reveals unique wood-decay strategies and fruiting body development in the Schizophyllaceae.</title>
        <authorList>
            <person name="Almasi E."/>
            <person name="Sahu N."/>
            <person name="Krizsan K."/>
            <person name="Balint B."/>
            <person name="Kovacs G.M."/>
            <person name="Kiss B."/>
            <person name="Cseklye J."/>
            <person name="Drula E."/>
            <person name="Henrissat B."/>
            <person name="Nagy I."/>
            <person name="Chovatia M."/>
            <person name="Adam C."/>
            <person name="LaButti K."/>
            <person name="Lipzen A."/>
            <person name="Riley R."/>
            <person name="Grigoriev I.V."/>
            <person name="Nagy L.G."/>
        </authorList>
    </citation>
    <scope>NUCLEOTIDE SEQUENCE [LARGE SCALE GENOMIC DNA]</scope>
    <source>
        <strain evidence="3 4">NL-1724</strain>
    </source>
</reference>
<dbReference type="OrthoDB" id="47375at2759"/>
<evidence type="ECO:0000256" key="2">
    <source>
        <dbReference type="SAM" id="SignalP"/>
    </source>
</evidence>
<sequence>MARSRLLITFLSLSVLVSLSFFLLPSDFGTVSDSEHSTSSDRHSPTGFETPPFRQRLANVRPLDRMAHSRTLGLTEIMVISLPHRTDRRARMSMLASALDVDFGFFDGTLSTSDEIARILEHVRVQREREGVLLQPSSEAGRRGPDEPPPQDSPHYPFDGPLQAEPDVTELAGADLWALPPDDPRALKPSLPLAPSPDTRPDIPQIITSLERTRWWIQDSGIPFHDIVNGAVAACWHAHYSLIRTFAAAPGAPDDTLMILEDDVDIEFDFERTLRHAMHGLPDDWDVLLPGYCDSTETKHKPVAGYPRLRRSDDPLCNHGYIVSRRGARRLISLLRSPSFAYSRALDQAYKIFIDEKMLNFYSIAPVQIVQEHKLNSDIRFGTGDGWWDDHLEDSALQRAELLLDLEKAEE</sequence>
<evidence type="ECO:0000256" key="1">
    <source>
        <dbReference type="SAM" id="MobiDB-lite"/>
    </source>
</evidence>
<protein>
    <recommendedName>
        <fullName evidence="5">Glycosyltransferase family 25 protein</fullName>
    </recommendedName>
</protein>
<feature type="region of interest" description="Disordered" evidence="1">
    <location>
        <begin position="130"/>
        <end position="164"/>
    </location>
</feature>
<keyword evidence="4" id="KW-1185">Reference proteome</keyword>
<dbReference type="STRING" id="97359.A0A550C304"/>